<reference evidence="1" key="1">
    <citation type="journal article" date="2021" name="IMA Fungus">
        <title>Genomic characterization of three marine fungi, including Emericellopsis atlantica sp. nov. with signatures of a generalist lifestyle and marine biomass degradation.</title>
        <authorList>
            <person name="Hagestad O.C."/>
            <person name="Hou L."/>
            <person name="Andersen J.H."/>
            <person name="Hansen E.H."/>
            <person name="Altermark B."/>
            <person name="Li C."/>
            <person name="Kuhnert E."/>
            <person name="Cox R.J."/>
            <person name="Crous P.W."/>
            <person name="Spatafora J.W."/>
            <person name="Lail K."/>
            <person name="Amirebrahimi M."/>
            <person name="Lipzen A."/>
            <person name="Pangilinan J."/>
            <person name="Andreopoulos W."/>
            <person name="Hayes R.D."/>
            <person name="Ng V."/>
            <person name="Grigoriev I.V."/>
            <person name="Jackson S.A."/>
            <person name="Sutton T.D.S."/>
            <person name="Dobson A.D.W."/>
            <person name="Rama T."/>
        </authorList>
    </citation>
    <scope>NUCLEOTIDE SEQUENCE</scope>
    <source>
        <strain evidence="1">TRa018bII</strain>
    </source>
</reference>
<evidence type="ECO:0008006" key="3">
    <source>
        <dbReference type="Google" id="ProtNLM"/>
    </source>
</evidence>
<accession>A0A9P8C664</accession>
<gene>
    <name evidence="1" type="ORF">BJ875DRAFT_530466</name>
</gene>
<dbReference type="EMBL" id="MU251447">
    <property type="protein sequence ID" value="KAG9234912.1"/>
    <property type="molecule type" value="Genomic_DNA"/>
</dbReference>
<sequence length="287" mass="32501">MVLKTHSEFFRKHLDSPEKTLSPGVLKYEWITNIDEDGTWSLVWKVDLAEKSGMARKFKGNIGNQIDAFHILLKDFYGQNITISIVAHLKEITALADYYRAALADDKPKHCLELLETAVMLKNKMLFTECLVHATGPFHDPQYLTLKEDKIKQIVAKTHSNILETILSVHQKVLNSKYVESESAGRTGRVDKWTLGVKILMDIVLKCMINHKGEKIVSLPRYYRKLSTYCGTSIPANCADILAPLLKNNLVLMEQGSRVVQGAQLEDSFLCAEIKDEDLPWNLNGVE</sequence>
<dbReference type="AlphaFoldDB" id="A0A9P8C664"/>
<keyword evidence="2" id="KW-1185">Reference proteome</keyword>
<dbReference type="OrthoDB" id="2129688at2759"/>
<evidence type="ECO:0000313" key="2">
    <source>
        <dbReference type="Proteomes" id="UP000824998"/>
    </source>
</evidence>
<proteinExistence type="predicted"/>
<dbReference type="Proteomes" id="UP000824998">
    <property type="component" value="Unassembled WGS sequence"/>
</dbReference>
<name>A0A9P8C664_9HELO</name>
<protein>
    <recommendedName>
        <fullName evidence="3">BTB domain-containing protein</fullName>
    </recommendedName>
</protein>
<comment type="caution">
    <text evidence="1">The sequence shown here is derived from an EMBL/GenBank/DDBJ whole genome shotgun (WGS) entry which is preliminary data.</text>
</comment>
<evidence type="ECO:0000313" key="1">
    <source>
        <dbReference type="EMBL" id="KAG9234912.1"/>
    </source>
</evidence>
<organism evidence="1 2">
    <name type="scientific">Amylocarpus encephaloides</name>
    <dbReference type="NCBI Taxonomy" id="45428"/>
    <lineage>
        <taxon>Eukaryota</taxon>
        <taxon>Fungi</taxon>
        <taxon>Dikarya</taxon>
        <taxon>Ascomycota</taxon>
        <taxon>Pezizomycotina</taxon>
        <taxon>Leotiomycetes</taxon>
        <taxon>Helotiales</taxon>
        <taxon>Helotiales incertae sedis</taxon>
        <taxon>Amylocarpus</taxon>
    </lineage>
</organism>